<organism evidence="1 2">
    <name type="scientific">Catharanthus roseus</name>
    <name type="common">Madagascar periwinkle</name>
    <name type="synonym">Vinca rosea</name>
    <dbReference type="NCBI Taxonomy" id="4058"/>
    <lineage>
        <taxon>Eukaryota</taxon>
        <taxon>Viridiplantae</taxon>
        <taxon>Streptophyta</taxon>
        <taxon>Embryophyta</taxon>
        <taxon>Tracheophyta</taxon>
        <taxon>Spermatophyta</taxon>
        <taxon>Magnoliopsida</taxon>
        <taxon>eudicotyledons</taxon>
        <taxon>Gunneridae</taxon>
        <taxon>Pentapetalae</taxon>
        <taxon>asterids</taxon>
        <taxon>lamiids</taxon>
        <taxon>Gentianales</taxon>
        <taxon>Apocynaceae</taxon>
        <taxon>Rauvolfioideae</taxon>
        <taxon>Vinceae</taxon>
        <taxon>Catharanthinae</taxon>
        <taxon>Catharanthus</taxon>
    </lineage>
</organism>
<protein>
    <submittedName>
        <fullName evidence="1">Uncharacterized protein</fullName>
    </submittedName>
</protein>
<comment type="caution">
    <text evidence="1">The sequence shown here is derived from an EMBL/GenBank/DDBJ whole genome shotgun (WGS) entry which is preliminary data.</text>
</comment>
<accession>A0ACC0AJT7</accession>
<dbReference type="EMBL" id="CM044705">
    <property type="protein sequence ID" value="KAI5660986.1"/>
    <property type="molecule type" value="Genomic_DNA"/>
</dbReference>
<dbReference type="Proteomes" id="UP001060085">
    <property type="component" value="Linkage Group LG05"/>
</dbReference>
<proteinExistence type="predicted"/>
<evidence type="ECO:0000313" key="1">
    <source>
        <dbReference type="EMBL" id="KAI5660986.1"/>
    </source>
</evidence>
<name>A0ACC0AJT7_CATRO</name>
<evidence type="ECO:0000313" key="2">
    <source>
        <dbReference type="Proteomes" id="UP001060085"/>
    </source>
</evidence>
<sequence length="2047" mass="226043">MDSLIELCDLIAQSPLQFTEKVVWICGRCPSAETLLSGSPRVSRTQLNAVLAVSRFLSKCPNYEDQRPKSLILAFYRAIPSSFTTSFWPQSFGNDAISSFFEDYLAYMCKATELASDFATDVSIYTGEIVTAAISDVSGDSGIARVFLNALCSNFPPILSSDANNLVSCLLDRFQIIVPSSPRELLSTTSEATSCQSSPLNVNHYQYQSNERASAGNEISNASESSCSGTSGAADDATSTSSTRGVVINGSNVVWKSNVDVLGGNFGLNDGGGGDLMKAAFAVFESESVESLEKQEIAFKLIRHILDKATVDSKLLEQVRLVAKEQLQSMLIFLKVKKRDWSEHGQSLKLKINTKLSVYKSAARLQIKALASLDLDGKSSKRLLHGTLTLLIDAAEACLHSMWRKLRICEELFSSLLAGISQAAITRGGQLLRILLIRFKRLVLVMCEKADTWGSSQGAMFESVLRTSCEIIEFGWNKDKSPVDTFIMGLAACIRERNDSEENPEAKPAAPPVQLNIIRLLADLNVSVNKPEVVDMILPLFIESLEEGDASTPGLLRLRLLDAVSRLASLGFEKSYREGVVLMIRSYLSKLSDVGSAESRTQAPEATTERVETLPTGFLLIASGLTNTKLRSDYRHRLLSLCSDVGLAAEARTGRSGADFLGPLLPAVAEICSDFDPTENVEPSLLKLFRNLWFYIALFGLAPPIVKTQGTTKLVSTTLNSVGSMGVCALQAVSGPYMWNAQWSSAVQRISQGTPPLVVSSVKWLEDELELNALHNPGSRRGSGNEKAALSQKSALSAALGGRVEVSAMGTISGVKATYLLAVAFLEIIRFSSNGGILNGTPNSSTSRSAFSCVFEYLKSPSLMPAVFQCLTAIVYRAFETALLWLNDRASETGQESEIRESALCIHASFLIKNLSQRDEHVRDISANLLNQLREKFPQILWNSSCLDSLHFSFHNDLSSAVVHDPAWLATVRSLYQKTVRDWIVISLSQAPCTSQGLLQEKLCKANNWPRTQSTADVVSLLTEIRIGSGKNDCWTGTRPANIPAVMAAAVAASGGNLKLTEGLNLEVLSTGVVSATAKCNHAGEIAGMRRLYESIGGLESKPRSIGLGLSLDPQSPDFGLVSQNSNPENGSFNEVLLSRFVRLLQQFVTIAEKGGEVDKSSFRETCSQATALLLSDMGSDSKPNAESFSQLLRLLCWCPAYICTSDAMETGVFVWTWLVSAAPQLSSLVLAELVDAWLWTIDTKRGLFASETRYSGPAAKLRPHLTPGEPEPQPEKDPVEQIVAHKIWLGYFIDRFEVVRHDCADQLLLLGRMLQGTTRHFWNFSHHPAATGTFFTVMLLGLKFCSCYLQRNLHKYRIGLQLLEDRIYRASLGWFAREPEWYDSNNNHFAQSEAQSVSVFVQCLLTERVDDSSQSDSKGRLPENGNSLGDAKELHHPVWGRMENYATGREKRKQLLLMLCQHEAERLEVWAQPMGPKESTSRMKISSEKWIEFARTAFSIDPQIAFCLGARFPANAVLKAELALLVQTHILEIRTIPQALPYFVTPKAIDENSPLLQQLPHWAACSITQALEFLTPAYKGHSRVMAYVLRVLESYPPERVTFFMPQLVQALRYDEERLVEGYLLRAAKRSDIFAHILIWHLQGETCEPEPVKDGKDGKDGKDAAAAKNSSFQALLPVVRERIIEGFSPQALDLFNREFDFFDKVTSISGALYPLPKEERRAGIRRELEKIEMDGDDLYLPTATNKLVRGIQVDSGIPLQSAAKVPIMITFNVVDRNGDPKDVKPQACIFKVGDDCRQDVLALQVISLLKDIFEAVGLNLYLFPYGVLPTGPERGIIEVVPNTRSRSQMGETTDGGLYEIFQQDYGPVGSPSFEAARENFIISSAGYAVASLLLQPKDRHNGNLLFDNVGRLVHIDFGFIFEISPGGNMRFESAHFKLSHEMTQLIDPSGSMKSETWYQFVSLCVKGYLAARRYMDGILNTVMLMLDSGLPCFSRGDPIGNLRKRFHPEMSEREAANFMIKTCTDAYNKWTTAGYDLIQYLQQGIEK</sequence>
<keyword evidence="2" id="KW-1185">Reference proteome</keyword>
<gene>
    <name evidence="1" type="ORF">M9H77_20309</name>
</gene>
<reference evidence="2" key="1">
    <citation type="journal article" date="2023" name="Nat. Plants">
        <title>Single-cell RNA sequencing provides a high-resolution roadmap for understanding the multicellular compartmentation of specialized metabolism.</title>
        <authorList>
            <person name="Sun S."/>
            <person name="Shen X."/>
            <person name="Li Y."/>
            <person name="Li Y."/>
            <person name="Wang S."/>
            <person name="Li R."/>
            <person name="Zhang H."/>
            <person name="Shen G."/>
            <person name="Guo B."/>
            <person name="Wei J."/>
            <person name="Xu J."/>
            <person name="St-Pierre B."/>
            <person name="Chen S."/>
            <person name="Sun C."/>
        </authorList>
    </citation>
    <scope>NUCLEOTIDE SEQUENCE [LARGE SCALE GENOMIC DNA]</scope>
</reference>